<comment type="caution">
    <text evidence="1">The sequence shown here is derived from an EMBL/GenBank/DDBJ whole genome shotgun (WGS) entry which is preliminary data.</text>
</comment>
<dbReference type="EMBL" id="LAZR01000129">
    <property type="protein sequence ID" value="KKN88294.1"/>
    <property type="molecule type" value="Genomic_DNA"/>
</dbReference>
<accession>A0A0F9U9M8</accession>
<evidence type="ECO:0000313" key="1">
    <source>
        <dbReference type="EMBL" id="KKN88294.1"/>
    </source>
</evidence>
<reference evidence="1" key="1">
    <citation type="journal article" date="2015" name="Nature">
        <title>Complex archaea that bridge the gap between prokaryotes and eukaryotes.</title>
        <authorList>
            <person name="Spang A."/>
            <person name="Saw J.H."/>
            <person name="Jorgensen S.L."/>
            <person name="Zaremba-Niedzwiedzka K."/>
            <person name="Martijn J."/>
            <person name="Lind A.E."/>
            <person name="van Eijk R."/>
            <person name="Schleper C."/>
            <person name="Guy L."/>
            <person name="Ettema T.J."/>
        </authorList>
    </citation>
    <scope>NUCLEOTIDE SEQUENCE</scope>
</reference>
<proteinExistence type="predicted"/>
<gene>
    <name evidence="1" type="ORF">LCGC14_0248560</name>
</gene>
<sequence length="31" mass="3375">MRLKRIGTTTTTKIGTKTTTDYLARVVGSGF</sequence>
<organism evidence="1">
    <name type="scientific">marine sediment metagenome</name>
    <dbReference type="NCBI Taxonomy" id="412755"/>
    <lineage>
        <taxon>unclassified sequences</taxon>
        <taxon>metagenomes</taxon>
        <taxon>ecological metagenomes</taxon>
    </lineage>
</organism>
<protein>
    <submittedName>
        <fullName evidence="1">Uncharacterized protein</fullName>
    </submittedName>
</protein>
<name>A0A0F9U9M8_9ZZZZ</name>
<dbReference type="AlphaFoldDB" id="A0A0F9U9M8"/>